<dbReference type="InterPro" id="IPR025605">
    <property type="entry name" value="OST-HTH/LOTUS_dom"/>
</dbReference>
<dbReference type="InterPro" id="IPR041966">
    <property type="entry name" value="LOTUS-like"/>
</dbReference>
<protein>
    <submittedName>
        <fullName evidence="9">Tudor domain-containing protein Tdr7</fullName>
    </submittedName>
</protein>
<keyword evidence="2" id="KW-0963">Cytoplasm</keyword>
<proteinExistence type="evidence at transcript level"/>
<evidence type="ECO:0000256" key="5">
    <source>
        <dbReference type="SAM" id="Coils"/>
    </source>
</evidence>
<feature type="coiled-coil region" evidence="5">
    <location>
        <begin position="966"/>
        <end position="993"/>
    </location>
</feature>
<dbReference type="Gene3D" id="2.30.30.140">
    <property type="match status" value="3"/>
</dbReference>
<dbReference type="SUPFAM" id="SSF54768">
    <property type="entry name" value="dsRNA-binding domain-like"/>
    <property type="match status" value="1"/>
</dbReference>
<accession>A0AAU7J8I4</accession>
<name>A0AAU7J8I4_LOCMI</name>
<feature type="region of interest" description="Disordered" evidence="6">
    <location>
        <begin position="98"/>
        <end position="191"/>
    </location>
</feature>
<feature type="compositionally biased region" description="Polar residues" evidence="6">
    <location>
        <begin position="136"/>
        <end position="161"/>
    </location>
</feature>
<dbReference type="InterPro" id="IPR050621">
    <property type="entry name" value="Tudor_domain_containing"/>
</dbReference>
<feature type="domain" description="Tudor" evidence="7">
    <location>
        <begin position="565"/>
        <end position="623"/>
    </location>
</feature>
<evidence type="ECO:0000256" key="4">
    <source>
        <dbReference type="ARBA" id="ARBA00022871"/>
    </source>
</evidence>
<evidence type="ECO:0000259" key="7">
    <source>
        <dbReference type="PROSITE" id="PS50304"/>
    </source>
</evidence>
<feature type="domain" description="HTH OST-type" evidence="8">
    <location>
        <begin position="3"/>
        <end position="76"/>
    </location>
</feature>
<evidence type="ECO:0000259" key="8">
    <source>
        <dbReference type="PROSITE" id="PS51644"/>
    </source>
</evidence>
<dbReference type="Pfam" id="PF00567">
    <property type="entry name" value="TUDOR"/>
    <property type="match status" value="3"/>
</dbReference>
<evidence type="ECO:0000256" key="3">
    <source>
        <dbReference type="ARBA" id="ARBA00022737"/>
    </source>
</evidence>
<dbReference type="AlphaFoldDB" id="A0AAU7J8I4"/>
<dbReference type="CDD" id="cd09972">
    <property type="entry name" value="LOTUS_TDRD_OSKAR"/>
    <property type="match status" value="1"/>
</dbReference>
<reference evidence="9" key="1">
    <citation type="submission" date="2023-12" db="EMBL/GenBank/DDBJ databases">
        <title>Identification and Expression Profile Analysis of Tudor Family Genes in Locusta migratoria, and Functional Characterization of LmTdr7.</title>
        <authorList>
            <person name="Deng S."/>
            <person name="Wang J."/>
            <person name="Ma E."/>
            <person name="Zhang J."/>
            <person name="Xing S."/>
        </authorList>
    </citation>
    <scope>NUCLEOTIDE SEQUENCE</scope>
</reference>
<dbReference type="SMART" id="SM00333">
    <property type="entry name" value="TUDOR"/>
    <property type="match status" value="3"/>
</dbReference>
<dbReference type="GO" id="GO:0007283">
    <property type="term" value="P:spermatogenesis"/>
    <property type="evidence" value="ECO:0007669"/>
    <property type="project" value="UniProtKB-KW"/>
</dbReference>
<dbReference type="PANTHER" id="PTHR22948:SF29">
    <property type="entry name" value="FI02030P-RELATED"/>
    <property type="match status" value="1"/>
</dbReference>
<dbReference type="EMBL" id="OR912209">
    <property type="protein sequence ID" value="XBN89711.1"/>
    <property type="molecule type" value="mRNA"/>
</dbReference>
<evidence type="ECO:0000256" key="6">
    <source>
        <dbReference type="SAM" id="MobiDB-lite"/>
    </source>
</evidence>
<feature type="domain" description="Tudor" evidence="7">
    <location>
        <begin position="997"/>
        <end position="1056"/>
    </location>
</feature>
<evidence type="ECO:0000256" key="2">
    <source>
        <dbReference type="ARBA" id="ARBA00022490"/>
    </source>
</evidence>
<comment type="subcellular location">
    <subcellularLocation>
        <location evidence="1">Cytoplasm</location>
    </subcellularLocation>
</comment>
<keyword evidence="4" id="KW-0744">Spermatogenesis</keyword>
<dbReference type="PROSITE" id="PS50304">
    <property type="entry name" value="TUDOR"/>
    <property type="match status" value="3"/>
</dbReference>
<feature type="domain" description="Tudor" evidence="7">
    <location>
        <begin position="755"/>
        <end position="815"/>
    </location>
</feature>
<sequence length="1144" mass="128157">MIDRRSVVENLRACLLSIKGGISVKALDRDFRTLIGHSIPYRELGYSSLEQFLRTVEDMRIFTGSNGELMFDTIPKENTAHLAALVAKQKSAPKKLKFPLKNAAPSRSQNFRPANRWNSRKPESKPSPRRLEPISVTFSGKGTPSNNQSNSTVRTVRSSWTPARPDTYEKPPRFSRGGATPSPQPTDAHIPSLFDKSPSPYTEMHYSMPTTVDRVPIRAAATPNTYENFYMPQQPIPQLCESLRHCEVTPSVPTPLPVTPMRSPATPSRPPLTPIQCPVAPLRPPATPVRPPVTPATPPVTQIKETLRKARKKVLPSVIIDSFLPRRGSGSEKLYTDKLHDYTVQHGLGEPSYKLVPRKPKGEPFVYSCVVKVGEESFNNYPDEKISPEEAAESVAKLAVMELTKLNKSLSAQSGTTTDKEVITRRVSQIVKDYESGLFITQVPVEYTKRFSESLPDNWEKIISNCPTISMDTIAGKTILWPVQASQETQQQTTLRSTTVNTKVEKPAVPPPIEFPEDKIWDVYVTSAVSTDEVWVRLIGEKYSDRFEKMANAMEEFYSQNKMTAQNLKDGSYYAVEADDCWHRVELLEVNGAEAYVYYIDHGDEDTVPCEKLCVLDPQFVTLPQQAVGCSLAGMEGFCDDAYAVSLLEKMVIGGTFVAEVELNEEKVALVLFDTSTDEDINMNKLLSNKIRQHQFTPELPQVDTVKDVFISSIAHNGDVHIQMSLKPLDYIISQIQTILEAAVSDYLPKASDVQRKADYIYLAPYDLDNSMYRAKIVEEYPATNEADIIFVDYGNIERARLDTLILLDNVDEELKSIPHQAIKVHMHNLPSSVFNEKVANRLLELVPQTDTVLMKVITPGTDTIPPTVELFKRLTDEKLLVSINNTLALDPDLIRSSDTSSGMDLQRKKRVERTQSVPSAGKSGDERYNEIGAVRTPGIPPPLIPKVNTVFDIHVTMASNPSNFMVQAYENLAALEEMMEKLQERYSEMNSNSVPQNIVEGEFYAVLHSDQLWYRGKVISVMSDSVISVYFCDYGDVSVLSREKFRLLADEFKILPHQAIKAKLCAVKPIHGDWSVEDCLLFQSLVVEKQFPSLVLDTGPDIVNPHDTVLGLKLIDTSGEKDFCIDDLLVNQNRAVLVSEEHL</sequence>
<dbReference type="Gene3D" id="2.40.50.90">
    <property type="match status" value="3"/>
</dbReference>
<dbReference type="SUPFAM" id="SSF63748">
    <property type="entry name" value="Tudor/PWWP/MBT"/>
    <property type="match status" value="3"/>
</dbReference>
<dbReference type="PROSITE" id="PS51644">
    <property type="entry name" value="HTH_OST"/>
    <property type="match status" value="1"/>
</dbReference>
<feature type="compositionally biased region" description="Basic and acidic residues" evidence="6">
    <location>
        <begin position="120"/>
        <end position="132"/>
    </location>
</feature>
<feature type="region of interest" description="Disordered" evidence="6">
    <location>
        <begin position="899"/>
        <end position="927"/>
    </location>
</feature>
<keyword evidence="5" id="KW-0175">Coiled coil</keyword>
<evidence type="ECO:0000256" key="1">
    <source>
        <dbReference type="ARBA" id="ARBA00004496"/>
    </source>
</evidence>
<dbReference type="GO" id="GO:0030154">
    <property type="term" value="P:cell differentiation"/>
    <property type="evidence" value="ECO:0007669"/>
    <property type="project" value="UniProtKB-ARBA"/>
</dbReference>
<dbReference type="PANTHER" id="PTHR22948">
    <property type="entry name" value="TUDOR DOMAIN CONTAINING PROTEIN"/>
    <property type="match status" value="1"/>
</dbReference>
<dbReference type="Pfam" id="PF12872">
    <property type="entry name" value="OST-HTH"/>
    <property type="match status" value="1"/>
</dbReference>
<evidence type="ECO:0000313" key="9">
    <source>
        <dbReference type="EMBL" id="XBN89711.1"/>
    </source>
</evidence>
<dbReference type="Gene3D" id="3.30.420.610">
    <property type="entry name" value="LOTUS domain-like"/>
    <property type="match status" value="2"/>
</dbReference>
<organism evidence="9">
    <name type="scientific">Locusta migratoria</name>
    <name type="common">Migratory locust</name>
    <dbReference type="NCBI Taxonomy" id="7004"/>
    <lineage>
        <taxon>Eukaryota</taxon>
        <taxon>Metazoa</taxon>
        <taxon>Ecdysozoa</taxon>
        <taxon>Arthropoda</taxon>
        <taxon>Hexapoda</taxon>
        <taxon>Insecta</taxon>
        <taxon>Pterygota</taxon>
        <taxon>Neoptera</taxon>
        <taxon>Polyneoptera</taxon>
        <taxon>Orthoptera</taxon>
        <taxon>Caelifera</taxon>
        <taxon>Acrididea</taxon>
        <taxon>Acridomorpha</taxon>
        <taxon>Acridoidea</taxon>
        <taxon>Acrididae</taxon>
        <taxon>Oedipodinae</taxon>
        <taxon>Locusta</taxon>
    </lineage>
</organism>
<keyword evidence="3" id="KW-0677">Repeat</keyword>
<dbReference type="GO" id="GO:0005737">
    <property type="term" value="C:cytoplasm"/>
    <property type="evidence" value="ECO:0007669"/>
    <property type="project" value="UniProtKB-SubCell"/>
</dbReference>
<dbReference type="InterPro" id="IPR035437">
    <property type="entry name" value="SNase_OB-fold_sf"/>
</dbReference>
<dbReference type="InterPro" id="IPR002999">
    <property type="entry name" value="Tudor"/>
</dbReference>
<keyword evidence="4" id="KW-0221">Differentiation</keyword>